<evidence type="ECO:0000256" key="2">
    <source>
        <dbReference type="ARBA" id="ARBA00022490"/>
    </source>
</evidence>
<dbReference type="PROSITE" id="PS50110">
    <property type="entry name" value="RESPONSE_REGULATORY"/>
    <property type="match status" value="1"/>
</dbReference>
<dbReference type="AlphaFoldDB" id="A0A7Z2ZP55"/>
<dbReference type="SUPFAM" id="SSF46689">
    <property type="entry name" value="Homeodomain-like"/>
    <property type="match status" value="2"/>
</dbReference>
<dbReference type="Pfam" id="PF00072">
    <property type="entry name" value="Response_reg"/>
    <property type="match status" value="1"/>
</dbReference>
<name>A0A7Z2ZP55_9BACL</name>
<accession>A0A7Z2ZP55</accession>
<dbReference type="Gene3D" id="3.40.50.2300">
    <property type="match status" value="1"/>
</dbReference>
<feature type="coiled-coil region" evidence="9">
    <location>
        <begin position="141"/>
        <end position="168"/>
    </location>
</feature>
<dbReference type="InterPro" id="IPR009057">
    <property type="entry name" value="Homeodomain-like_sf"/>
</dbReference>
<dbReference type="InterPro" id="IPR051552">
    <property type="entry name" value="HptR"/>
</dbReference>
<evidence type="ECO:0000313" key="13">
    <source>
        <dbReference type="Proteomes" id="UP000502248"/>
    </source>
</evidence>
<feature type="domain" description="Response regulatory" evidence="11">
    <location>
        <begin position="3"/>
        <end position="120"/>
    </location>
</feature>
<dbReference type="SMART" id="SM00342">
    <property type="entry name" value="HTH_ARAC"/>
    <property type="match status" value="1"/>
</dbReference>
<dbReference type="InterPro" id="IPR001789">
    <property type="entry name" value="Sig_transdc_resp-reg_receiver"/>
</dbReference>
<evidence type="ECO:0000256" key="8">
    <source>
        <dbReference type="PROSITE-ProRule" id="PRU00169"/>
    </source>
</evidence>
<evidence type="ECO:0000256" key="3">
    <source>
        <dbReference type="ARBA" id="ARBA00022553"/>
    </source>
</evidence>
<dbReference type="GO" id="GO:0000160">
    <property type="term" value="P:phosphorelay signal transduction system"/>
    <property type="evidence" value="ECO:0007669"/>
    <property type="project" value="UniProtKB-KW"/>
</dbReference>
<dbReference type="EMBL" id="CP051680">
    <property type="protein sequence ID" value="QJD86794.1"/>
    <property type="molecule type" value="Genomic_DNA"/>
</dbReference>
<keyword evidence="4" id="KW-0902">Two-component regulatory system</keyword>
<dbReference type="InterPro" id="IPR018060">
    <property type="entry name" value="HTH_AraC"/>
</dbReference>
<proteinExistence type="predicted"/>
<dbReference type="PROSITE" id="PS01124">
    <property type="entry name" value="HTH_ARAC_FAMILY_2"/>
    <property type="match status" value="1"/>
</dbReference>
<evidence type="ECO:0000256" key="5">
    <source>
        <dbReference type="ARBA" id="ARBA00023015"/>
    </source>
</evidence>
<evidence type="ECO:0000259" key="11">
    <source>
        <dbReference type="PROSITE" id="PS50110"/>
    </source>
</evidence>
<dbReference type="SMART" id="SM00448">
    <property type="entry name" value="REC"/>
    <property type="match status" value="1"/>
</dbReference>
<sequence length="354" mass="40307">MYKVLIVDDEAMIREDLKDFVKWEAAGFTEARLAGSGQAALQAAAETDFDLVLADINMPRMNGLVMIRKLRESGYKGHIVVITAYGEFEYAQQAITLGVKDYILKPIDFREMNVIVRRIAEQLREETRTVRQQLFAGEAEKASAELLVAAAMQRRERAEEAIETLFAAWERQRQPLSAVLSALRQSIVQAEAQLNGHNPAYYASKQSVFLELLHRQAACATEQDARLLFRQLAAHMIDCYEEAGTEERGSFSQLKPLIKAHLGEEISLEWLAQRVHISANYLSVVFKKETGENFNEFVMRERMMSARELLGSQEHRIIDIGVKVGYANYRSFSRAFKNFFGLSPSEFRDQHGCR</sequence>
<keyword evidence="13" id="KW-1185">Reference proteome</keyword>
<evidence type="ECO:0000256" key="9">
    <source>
        <dbReference type="SAM" id="Coils"/>
    </source>
</evidence>
<dbReference type="Proteomes" id="UP000502248">
    <property type="component" value="Chromosome"/>
</dbReference>
<evidence type="ECO:0000256" key="7">
    <source>
        <dbReference type="ARBA" id="ARBA00023163"/>
    </source>
</evidence>
<dbReference type="GO" id="GO:0005737">
    <property type="term" value="C:cytoplasm"/>
    <property type="evidence" value="ECO:0007669"/>
    <property type="project" value="UniProtKB-SubCell"/>
</dbReference>
<dbReference type="InterPro" id="IPR018062">
    <property type="entry name" value="HTH_AraC-typ_CS"/>
</dbReference>
<keyword evidence="6" id="KW-0238">DNA-binding</keyword>
<comment type="subcellular location">
    <subcellularLocation>
        <location evidence="1">Cytoplasm</location>
    </subcellularLocation>
</comment>
<dbReference type="InterPro" id="IPR011006">
    <property type="entry name" value="CheY-like_superfamily"/>
</dbReference>
<keyword evidence="3 8" id="KW-0597">Phosphoprotein</keyword>
<dbReference type="CDD" id="cd17536">
    <property type="entry name" value="REC_YesN-like"/>
    <property type="match status" value="1"/>
</dbReference>
<dbReference type="PROSITE" id="PS00041">
    <property type="entry name" value="HTH_ARAC_FAMILY_1"/>
    <property type="match status" value="1"/>
</dbReference>
<dbReference type="KEGG" id="cheb:HH215_28900"/>
<dbReference type="GO" id="GO:0043565">
    <property type="term" value="F:sequence-specific DNA binding"/>
    <property type="evidence" value="ECO:0007669"/>
    <property type="project" value="InterPro"/>
</dbReference>
<evidence type="ECO:0000259" key="10">
    <source>
        <dbReference type="PROSITE" id="PS01124"/>
    </source>
</evidence>
<protein>
    <submittedName>
        <fullName evidence="12">Response regulator</fullName>
    </submittedName>
</protein>
<dbReference type="RefSeq" id="WP_169283040.1">
    <property type="nucleotide sequence ID" value="NZ_CP051680.1"/>
</dbReference>
<dbReference type="Pfam" id="PF12833">
    <property type="entry name" value="HTH_18"/>
    <property type="match status" value="1"/>
</dbReference>
<dbReference type="PANTHER" id="PTHR42713">
    <property type="entry name" value="HISTIDINE KINASE-RELATED"/>
    <property type="match status" value="1"/>
</dbReference>
<evidence type="ECO:0000256" key="4">
    <source>
        <dbReference type="ARBA" id="ARBA00023012"/>
    </source>
</evidence>
<feature type="domain" description="HTH araC/xylS-type" evidence="10">
    <location>
        <begin position="252"/>
        <end position="350"/>
    </location>
</feature>
<evidence type="ECO:0000313" key="12">
    <source>
        <dbReference type="EMBL" id="QJD86794.1"/>
    </source>
</evidence>
<dbReference type="PRINTS" id="PR00032">
    <property type="entry name" value="HTHARAC"/>
</dbReference>
<dbReference type="InterPro" id="IPR020449">
    <property type="entry name" value="Tscrpt_reg_AraC-type_HTH"/>
</dbReference>
<dbReference type="GO" id="GO:0003700">
    <property type="term" value="F:DNA-binding transcription factor activity"/>
    <property type="evidence" value="ECO:0007669"/>
    <property type="project" value="InterPro"/>
</dbReference>
<dbReference type="SUPFAM" id="SSF52172">
    <property type="entry name" value="CheY-like"/>
    <property type="match status" value="1"/>
</dbReference>
<keyword evidence="9" id="KW-0175">Coiled coil</keyword>
<keyword evidence="2" id="KW-0963">Cytoplasm</keyword>
<feature type="modified residue" description="4-aspartylphosphate" evidence="8">
    <location>
        <position position="55"/>
    </location>
</feature>
<reference evidence="12 13" key="1">
    <citation type="submission" date="2020-04" db="EMBL/GenBank/DDBJ databases">
        <title>Genome sequencing of novel species.</title>
        <authorList>
            <person name="Heo J."/>
            <person name="Kim S.-J."/>
            <person name="Kim J.-S."/>
            <person name="Hong S.-B."/>
            <person name="Kwon S.-W."/>
        </authorList>
    </citation>
    <scope>NUCLEOTIDE SEQUENCE [LARGE SCALE GENOMIC DNA]</scope>
    <source>
        <strain evidence="12 13">MFER-1</strain>
    </source>
</reference>
<evidence type="ECO:0000256" key="6">
    <source>
        <dbReference type="ARBA" id="ARBA00023125"/>
    </source>
</evidence>
<organism evidence="12 13">
    <name type="scientific">Cohnella herbarum</name>
    <dbReference type="NCBI Taxonomy" id="2728023"/>
    <lineage>
        <taxon>Bacteria</taxon>
        <taxon>Bacillati</taxon>
        <taxon>Bacillota</taxon>
        <taxon>Bacilli</taxon>
        <taxon>Bacillales</taxon>
        <taxon>Paenibacillaceae</taxon>
        <taxon>Cohnella</taxon>
    </lineage>
</organism>
<keyword evidence="5" id="KW-0805">Transcription regulation</keyword>
<dbReference type="PANTHER" id="PTHR42713:SF3">
    <property type="entry name" value="TRANSCRIPTIONAL REGULATORY PROTEIN HPTR"/>
    <property type="match status" value="1"/>
</dbReference>
<gene>
    <name evidence="12" type="ORF">HH215_28900</name>
</gene>
<evidence type="ECO:0000256" key="1">
    <source>
        <dbReference type="ARBA" id="ARBA00004496"/>
    </source>
</evidence>
<keyword evidence="7" id="KW-0804">Transcription</keyword>
<dbReference type="Gene3D" id="1.10.10.60">
    <property type="entry name" value="Homeodomain-like"/>
    <property type="match status" value="2"/>
</dbReference>